<dbReference type="Proteomes" id="UP001443914">
    <property type="component" value="Unassembled WGS sequence"/>
</dbReference>
<evidence type="ECO:0000313" key="1">
    <source>
        <dbReference type="EMBL" id="KAK9668960.1"/>
    </source>
</evidence>
<evidence type="ECO:0000313" key="2">
    <source>
        <dbReference type="Proteomes" id="UP001443914"/>
    </source>
</evidence>
<comment type="caution">
    <text evidence="1">The sequence shown here is derived from an EMBL/GenBank/DDBJ whole genome shotgun (WGS) entry which is preliminary data.</text>
</comment>
<gene>
    <name evidence="1" type="ORF">RND81_13G099000</name>
</gene>
<dbReference type="EMBL" id="JBDFQZ010000013">
    <property type="protein sequence ID" value="KAK9668960.1"/>
    <property type="molecule type" value="Genomic_DNA"/>
</dbReference>
<keyword evidence="2" id="KW-1185">Reference proteome</keyword>
<organism evidence="1 2">
    <name type="scientific">Saponaria officinalis</name>
    <name type="common">Common soapwort</name>
    <name type="synonym">Lychnis saponaria</name>
    <dbReference type="NCBI Taxonomy" id="3572"/>
    <lineage>
        <taxon>Eukaryota</taxon>
        <taxon>Viridiplantae</taxon>
        <taxon>Streptophyta</taxon>
        <taxon>Embryophyta</taxon>
        <taxon>Tracheophyta</taxon>
        <taxon>Spermatophyta</taxon>
        <taxon>Magnoliopsida</taxon>
        <taxon>eudicotyledons</taxon>
        <taxon>Gunneridae</taxon>
        <taxon>Pentapetalae</taxon>
        <taxon>Caryophyllales</taxon>
        <taxon>Caryophyllaceae</taxon>
        <taxon>Caryophylleae</taxon>
        <taxon>Saponaria</taxon>
    </lineage>
</organism>
<name>A0AAW1H5H7_SAPOF</name>
<protein>
    <submittedName>
        <fullName evidence="1">Uncharacterized protein</fullName>
    </submittedName>
</protein>
<accession>A0AAW1H5H7</accession>
<sequence length="196" mass="22488">MLLGRNPGSLILGETVVGLDDRRVNPVHEYRGSPRILKLWLMDRLQVLAHVPFSETFVPGGVTRRSLDLMVPSERPADYFTGFVREHVIKWVVPWWGLTSMTATTPLQAARSLKTCSLDLGLRIYPFSLMREYGGEQRIPERDTEIVEPEVLNNGMVEEWSRRWADRATWTVLSPPATTRVTDVYHKWTVAKEVQD</sequence>
<reference evidence="1" key="1">
    <citation type="submission" date="2024-03" db="EMBL/GenBank/DDBJ databases">
        <title>WGS assembly of Saponaria officinalis var. Norfolk2.</title>
        <authorList>
            <person name="Jenkins J."/>
            <person name="Shu S."/>
            <person name="Grimwood J."/>
            <person name="Barry K."/>
            <person name="Goodstein D."/>
            <person name="Schmutz J."/>
            <person name="Leebens-Mack J."/>
            <person name="Osbourn A."/>
        </authorList>
    </citation>
    <scope>NUCLEOTIDE SEQUENCE [LARGE SCALE GENOMIC DNA]</scope>
    <source>
        <strain evidence="1">JIC</strain>
    </source>
</reference>
<dbReference type="AlphaFoldDB" id="A0AAW1H5H7"/>
<proteinExistence type="predicted"/>